<sequence>MSESYVQRLGLFVASRERHLLPASVLDRLQACLLFNLSVALAAPAPDSSRHAIEASHAAPGAATCWRTGATLTPGDAACRNAALITARGQNDTHAAMNGHIGCVAIPAVLSLAEAVGASSSDVCAALVSAYEVAPWVARGAAADSGARGLRGTSLYGVFAAAAGAARVLRLGPHATAAALSIATQFSGGTMQCWAEGTPEWLLQVGMTSRAGVIAAQLAAHGMAGAARALEGENGFYRAFAGQVPVWDRQDAAPHEILDVTFKPFPGCTINQLPVKTLLDCKRAEAFSAESVARIKVTLHPAYAAYPGVARHGPFDTVGSAIMSAPFMLQTVLENDTIALTDFAPGSVPSHVHERSRQITIDADSQLEPFHCRLEIALKDGRTLLATSGSPAQLAYGLDETVRLTRELAHEWAVIDSSAAHALLARQIAAVCQADGDEGSYTALLDTMRGLAATSRFSFDRSRAVTNDAMR</sequence>
<dbReference type="EMBL" id="FNLO01000013">
    <property type="protein sequence ID" value="SDV50763.1"/>
    <property type="molecule type" value="Genomic_DNA"/>
</dbReference>
<reference evidence="4" key="1">
    <citation type="submission" date="2016-09" db="EMBL/GenBank/DDBJ databases">
        <authorList>
            <person name="Varghese N."/>
            <person name="Submissions S."/>
        </authorList>
    </citation>
    <scope>NUCLEOTIDE SEQUENCE [LARGE SCALE GENOMIC DNA]</scope>
    <source>
        <strain evidence="4">JS23</strain>
    </source>
</reference>
<feature type="domain" description="MmgE/PrpD N-terminal" evidence="2">
    <location>
        <begin position="8"/>
        <end position="243"/>
    </location>
</feature>
<organism evidence="3 4">
    <name type="scientific">Chitinasiproducens palmae</name>
    <dbReference type="NCBI Taxonomy" id="1770053"/>
    <lineage>
        <taxon>Bacteria</taxon>
        <taxon>Pseudomonadati</taxon>
        <taxon>Pseudomonadota</taxon>
        <taxon>Betaproteobacteria</taxon>
        <taxon>Burkholderiales</taxon>
        <taxon>Burkholderiaceae</taxon>
        <taxon>Chitinasiproducens</taxon>
    </lineage>
</organism>
<evidence type="ECO:0000256" key="1">
    <source>
        <dbReference type="ARBA" id="ARBA00006174"/>
    </source>
</evidence>
<dbReference type="STRING" id="1770053.SAMN05216551_11384"/>
<accession>A0A1H2PUB1</accession>
<dbReference type="InterPro" id="IPR045336">
    <property type="entry name" value="MmgE_PrpD_N"/>
</dbReference>
<dbReference type="Gene3D" id="3.30.1330.120">
    <property type="entry name" value="2-methylcitrate dehydratase PrpD"/>
    <property type="match status" value="1"/>
</dbReference>
<dbReference type="InterPro" id="IPR036148">
    <property type="entry name" value="MmgE/PrpD_sf"/>
</dbReference>
<name>A0A1H2PUB1_9BURK</name>
<dbReference type="GO" id="GO:0016829">
    <property type="term" value="F:lyase activity"/>
    <property type="evidence" value="ECO:0007669"/>
    <property type="project" value="InterPro"/>
</dbReference>
<dbReference type="RefSeq" id="WP_170845233.1">
    <property type="nucleotide sequence ID" value="NZ_FNLO01000013.1"/>
</dbReference>
<dbReference type="PANTHER" id="PTHR16943">
    <property type="entry name" value="2-METHYLCITRATE DEHYDRATASE-RELATED"/>
    <property type="match status" value="1"/>
</dbReference>
<keyword evidence="4" id="KW-1185">Reference proteome</keyword>
<dbReference type="PANTHER" id="PTHR16943:SF8">
    <property type="entry name" value="2-METHYLCITRATE DEHYDRATASE"/>
    <property type="match status" value="1"/>
</dbReference>
<proteinExistence type="inferred from homology"/>
<protein>
    <submittedName>
        <fullName evidence="3">2-methylcitrate dehydratase PrpD</fullName>
    </submittedName>
</protein>
<evidence type="ECO:0000259" key="2">
    <source>
        <dbReference type="Pfam" id="PF03972"/>
    </source>
</evidence>
<dbReference type="SUPFAM" id="SSF103378">
    <property type="entry name" value="2-methylcitrate dehydratase PrpD"/>
    <property type="match status" value="1"/>
</dbReference>
<dbReference type="Pfam" id="PF03972">
    <property type="entry name" value="MmgE_PrpD_N"/>
    <property type="match status" value="1"/>
</dbReference>
<dbReference type="InterPro" id="IPR042183">
    <property type="entry name" value="MmgE/PrpD_sf_1"/>
</dbReference>
<comment type="similarity">
    <text evidence="1">Belongs to the PrpD family.</text>
</comment>
<dbReference type="InterPro" id="IPR005656">
    <property type="entry name" value="MmgE_PrpD"/>
</dbReference>
<evidence type="ECO:0000313" key="3">
    <source>
        <dbReference type="EMBL" id="SDV50763.1"/>
    </source>
</evidence>
<dbReference type="AlphaFoldDB" id="A0A1H2PUB1"/>
<dbReference type="Proteomes" id="UP000243719">
    <property type="component" value="Unassembled WGS sequence"/>
</dbReference>
<evidence type="ECO:0000313" key="4">
    <source>
        <dbReference type="Proteomes" id="UP000243719"/>
    </source>
</evidence>
<dbReference type="Gene3D" id="1.10.4100.10">
    <property type="entry name" value="2-methylcitrate dehydratase PrpD"/>
    <property type="match status" value="1"/>
</dbReference>
<gene>
    <name evidence="3" type="ORF">SAMN05216551_11384</name>
</gene>
<dbReference type="InterPro" id="IPR042188">
    <property type="entry name" value="MmgE/PrpD_sf_2"/>
</dbReference>